<gene>
    <name evidence="1" type="ORF">LSINAPIS_LOCUS8840</name>
</gene>
<evidence type="ECO:0000313" key="2">
    <source>
        <dbReference type="Proteomes" id="UP000324832"/>
    </source>
</evidence>
<organism evidence="1 2">
    <name type="scientific">Leptidea sinapis</name>
    <dbReference type="NCBI Taxonomy" id="189913"/>
    <lineage>
        <taxon>Eukaryota</taxon>
        <taxon>Metazoa</taxon>
        <taxon>Ecdysozoa</taxon>
        <taxon>Arthropoda</taxon>
        <taxon>Hexapoda</taxon>
        <taxon>Insecta</taxon>
        <taxon>Pterygota</taxon>
        <taxon>Neoptera</taxon>
        <taxon>Endopterygota</taxon>
        <taxon>Lepidoptera</taxon>
        <taxon>Glossata</taxon>
        <taxon>Ditrysia</taxon>
        <taxon>Papilionoidea</taxon>
        <taxon>Pieridae</taxon>
        <taxon>Dismorphiinae</taxon>
        <taxon>Leptidea</taxon>
    </lineage>
</organism>
<dbReference type="AlphaFoldDB" id="A0A5E4QK03"/>
<dbReference type="Proteomes" id="UP000324832">
    <property type="component" value="Unassembled WGS sequence"/>
</dbReference>
<reference evidence="1 2" key="1">
    <citation type="submission" date="2017-07" db="EMBL/GenBank/DDBJ databases">
        <authorList>
            <person name="Talla V."/>
            <person name="Backstrom N."/>
        </authorList>
    </citation>
    <scope>NUCLEOTIDE SEQUENCE [LARGE SCALE GENOMIC DNA]</scope>
</reference>
<keyword evidence="2" id="KW-1185">Reference proteome</keyword>
<proteinExistence type="predicted"/>
<accession>A0A5E4QK03</accession>
<sequence>MLIVSCESSRKDVNLFSLPSDEKRLKVWLDLIVSVCCQNNTERWYRTPTKLRPRPKILLGAVMSASTLKSSRQRVNCSKEHTNCARLYKEFVDLWQENKKYCSVLFEEVAVGNSCKKLCSE</sequence>
<protein>
    <submittedName>
        <fullName evidence="1">Uncharacterized protein</fullName>
    </submittedName>
</protein>
<evidence type="ECO:0000313" key="1">
    <source>
        <dbReference type="EMBL" id="VVC97602.1"/>
    </source>
</evidence>
<name>A0A5E4QK03_9NEOP</name>
<dbReference type="EMBL" id="FZQP02003223">
    <property type="protein sequence ID" value="VVC97602.1"/>
    <property type="molecule type" value="Genomic_DNA"/>
</dbReference>